<dbReference type="InterPro" id="IPR058046">
    <property type="entry name" value="UL34"/>
</dbReference>
<reference evidence="2" key="6">
    <citation type="journal article" date="2016" name="MSphere">
        <title>Comparison of the Gene Coding Contents and Other Unusual Features of the GC-Rich and AT-Rich Branch Probosciviruses.</title>
        <authorList>
            <person name="Ling P.D."/>
            <person name="Long S.Y."/>
            <person name="Zong J.C."/>
            <person name="Heaggans S.Y."/>
            <person name="Qin X."/>
            <person name="Hayward G.S."/>
        </authorList>
    </citation>
    <scope>NUCLEOTIDE SEQUENCE</scope>
    <source>
        <strain evidence="2">Nyah NAP97</strain>
    </source>
</reference>
<reference evidence="2" key="7">
    <citation type="submission" date="2019-08" db="EMBL/GenBank/DDBJ databases">
        <title>Complete Genome Assembly and Annotation of EEHV3A the First Example of a GC-Branch African Elephant Endotheliotrophic Herpesvirus Associated with Lethal Hemorrhagic Disease.</title>
        <authorList>
            <person name="Tan J."/>
            <person name="Ling P.D."/>
            <person name="Worley K."/>
            <person name="Proudfoot J."/>
            <person name="Bowman M."/>
            <person name="Qin X."/>
            <person name="Latimer E.M."/>
            <person name="Holder K."/>
            <person name="Fayette M."/>
            <person name="Nodolf S."/>
            <person name="Heaggans S.Y."/>
            <person name="Zong J.-C."/>
            <person name="Pearson V.R."/>
            <person name="Hayward G.S."/>
        </authorList>
    </citation>
    <scope>NUCLEOTIDE SEQUENCE</scope>
    <source>
        <strain evidence="2">Nyah NAP97</strain>
    </source>
</reference>
<dbReference type="Pfam" id="PF25722">
    <property type="entry name" value="CMV_UL34"/>
    <property type="match status" value="1"/>
</dbReference>
<sequence>MSSSNTTTKENQKTLILRKYRRGLKSEEKKKIFHSSLTNYSISRRLPRCTVKPSLIFCTPEKTKVHERFFQNILRHKNKPVQTEQVLRALSKISCSVRKDSDLGHAVYDIVANINKVSFVSRMKALKKRVVMEDPKLLISLLVQLTKKNAVLKFAIHFFIDNFVCIGDHKRLCHLLLGLLHMDPHMWSRSLVMLDCVRTTVEQLLIRFFLKTDRNPYNYITCNIDNYISMYRTAGVNLSFMERNNGTRGGGTTGAGGGNGTGVAMVSFSTGANNTCVLTYNNNNNNGNGTESVRVGDDVIVIRKGSGGRGGSRSASEREKQDGVGVVKQNKQATVAGDDVKCPPDDNKANVFFEIGTLTGDESSDDGYVDRKFEAIHGVNKKEGDDSDEYGGGTRV</sequence>
<proteinExistence type="predicted"/>
<dbReference type="EMBL" id="MN373268">
    <property type="protein sequence ID" value="QOE74411.1"/>
    <property type="molecule type" value="Genomic_DNA"/>
</dbReference>
<name>A0A866VSL2_9BETA</name>
<evidence type="ECO:0000313" key="3">
    <source>
        <dbReference type="Proteomes" id="UP001162024"/>
    </source>
</evidence>
<reference evidence="2" key="5">
    <citation type="journal article" date="2016" name="MSphere">
        <title>Complete Genome Sequence of Elephant Endotheliotropic Herpesvirus 4, the First Example of a GC-Rich Branch Proboscivirus.</title>
        <authorList>
            <person name="Ling P.D."/>
            <person name="Long S.Y."/>
            <person name="Fuery A."/>
            <person name="Peng R.S."/>
            <person name="Heaggans S.Y."/>
            <person name="Qin X."/>
            <person name="Worley K.C."/>
            <person name="Dugan S."/>
            <person name="Hayward G.S."/>
        </authorList>
    </citation>
    <scope>NUCLEOTIDE SEQUENCE</scope>
    <source>
        <strain evidence="2">Nyah NAP97</strain>
    </source>
</reference>
<keyword evidence="3" id="KW-1185">Reference proteome</keyword>
<dbReference type="KEGG" id="vg:80541528"/>
<gene>
    <name evidence="2" type="primary">U13.5</name>
</gene>
<reference evidence="2" key="3">
    <citation type="journal article" date="2014" name="J. Virol.">
        <title>Comparative genome analysis of four elephant endotheliotropic herpesviruses, EEHV3, EEHV4, EEHV5, and EEHV6, from cases of hemorrhagic disease or viremia.</title>
        <authorList>
            <person name="Zong JC"/>
            <person name="Latimer EM"/>
            <person name="Long SY"/>
            <person name="Richman LK"/>
            <person name="Heaggans SY"/>
            <person name="Hayward GS."/>
        </authorList>
    </citation>
    <scope>NUCLEOTIDE SEQUENCE</scope>
    <source>
        <strain evidence="2">Nyah NAP97</strain>
    </source>
</reference>
<evidence type="ECO:0000256" key="1">
    <source>
        <dbReference type="SAM" id="MobiDB-lite"/>
    </source>
</evidence>
<organism evidence="2 3">
    <name type="scientific">Elephant endotheliotropic herpesvirus 3A</name>
    <dbReference type="NCBI Taxonomy" id="1329409"/>
    <lineage>
        <taxon>Viruses</taxon>
        <taxon>Duplodnaviria</taxon>
        <taxon>Heunggongvirae</taxon>
        <taxon>Peploviricota</taxon>
        <taxon>Herviviricetes</taxon>
        <taxon>Herpesvirales</taxon>
        <taxon>Orthoherpesviridae</taxon>
        <taxon>Betaherpesvirinae</taxon>
        <taxon>Proboscivirus</taxon>
        <taxon>Elephant endotheliotropic herpesvirus 3</taxon>
    </lineage>
</organism>
<dbReference type="GeneID" id="80541528"/>
<dbReference type="Proteomes" id="UP001162024">
    <property type="component" value="Segment"/>
</dbReference>
<evidence type="ECO:0000313" key="2">
    <source>
        <dbReference type="EMBL" id="QOE74411.1"/>
    </source>
</evidence>
<dbReference type="RefSeq" id="YP_010802745.1">
    <property type="nucleotide sequence ID" value="NC_077039.1"/>
</dbReference>
<reference evidence="2" key="4">
    <citation type="journal article" date="2016" name="ILAR J">
        <title>Review of Elephant Endotheliotropic Herpesviruses and Acute Hemorrhagic Disease.</title>
        <authorList>
            <person name="Long S.Y."/>
            <person name="Latimer E.M."/>
            <person name="Hayward G.S."/>
        </authorList>
    </citation>
    <scope>NUCLEOTIDE SEQUENCE</scope>
    <source>
        <strain evidence="2">Nyah NAP97</strain>
    </source>
</reference>
<reference evidence="2" key="2">
    <citation type="journal article" date="2013" name="Genome Announc.">
        <title>Complete Genome Sequence of Elephant Endotheliotropic Herpesvirus 1A.</title>
        <authorList>
            <person name="Ling P.D."/>
            <person name="Reid J.G."/>
            <person name="Qin X."/>
            <person name="Muzny D.M."/>
            <person name="Gibbs R."/>
            <person name="Petrosino J."/>
            <person name="Peng R."/>
            <person name="Zong J.C."/>
            <person name="Heaggans S.Y."/>
            <person name="Hayward G.S."/>
        </authorList>
    </citation>
    <scope>NUCLEOTIDE SEQUENCE</scope>
    <source>
        <strain evidence="2">Nyah NAP97</strain>
    </source>
</reference>
<feature type="region of interest" description="Disordered" evidence="1">
    <location>
        <begin position="304"/>
        <end position="327"/>
    </location>
</feature>
<protein>
    <submittedName>
        <fullName evidence="2">Protein U13.5</fullName>
    </submittedName>
</protein>
<reference evidence="2" key="1">
    <citation type="journal article" date="2009" name="Vet. Pathol.">
        <title>Clinico-pathologic features of fatal disease attributed to new variants of endotheliotropic herpesviruses in two Asian elephants (Elephas maximus).</title>
        <authorList>
            <person name="Garner M.M."/>
            <person name="Helmick K."/>
            <person name="Ochsenreiter J."/>
            <person name="Richman L.K."/>
            <person name="Latimer E."/>
            <person name="Wise A.G."/>
            <person name="Maes R.K."/>
            <person name="Kiupel M."/>
            <person name="Nordhausen R.W."/>
            <person name="Zong J.C."/>
            <person name="Hayward G.S."/>
        </authorList>
    </citation>
    <scope>NUCLEOTIDE SEQUENCE</scope>
    <source>
        <strain evidence="2">Nyah NAP97</strain>
    </source>
</reference>
<accession>A0A866VSL2</accession>